<dbReference type="RefSeq" id="XP_015702326.1">
    <property type="nucleotide sequence ID" value="XM_015848064.1"/>
</dbReference>
<protein>
    <submittedName>
        <fullName evidence="1">Uncharacterized protein</fullName>
    </submittedName>
</protein>
<evidence type="ECO:0000313" key="1">
    <source>
        <dbReference type="EMBL" id="KGQ00747.1"/>
    </source>
</evidence>
<sequence length="134" mass="15307">MAIRFAYHFCRIYTCNLTCPLETHEMRDSLAYYISDSNKRQKVEREGQIIFYGPFVPQSKWSCLGGIFARMQIMGRLRGPLGTEDVGEKTNNENVYVFCLSPNVVVSMFNGVSVGSERRYIAVDSIRFTSSSLH</sequence>
<proteinExistence type="predicted"/>
<dbReference type="HOGENOM" id="CLU_1896854_0_0_1"/>
<reference evidence="1 2" key="1">
    <citation type="journal article" date="2011" name="PLoS Genet.">
        <title>Comparative genomic analysis of human fungal pathogens causing paracoccidioidomycosis.</title>
        <authorList>
            <person name="Desjardins C.A."/>
            <person name="Champion M.D."/>
            <person name="Holder J.W."/>
            <person name="Muszewska A."/>
            <person name="Goldberg J."/>
            <person name="Bailao A.M."/>
            <person name="Brigido M.M."/>
            <person name="Ferreira M.E."/>
            <person name="Garcia A.M."/>
            <person name="Grynberg M."/>
            <person name="Gujja S."/>
            <person name="Heiman D.I."/>
            <person name="Henn M.R."/>
            <person name="Kodira C.D."/>
            <person name="Leon-Narvaez H."/>
            <person name="Longo L.V."/>
            <person name="Ma L.J."/>
            <person name="Malavazi I."/>
            <person name="Matsuo A.L."/>
            <person name="Morais F.V."/>
            <person name="Pereira M."/>
            <person name="Rodriguez-Brito S."/>
            <person name="Sakthikumar S."/>
            <person name="Salem-Izacc S.M."/>
            <person name="Sykes S.M."/>
            <person name="Teixeira M.M."/>
            <person name="Vallejo M.C."/>
            <person name="Walter M.E."/>
            <person name="Yandava C."/>
            <person name="Young S."/>
            <person name="Zeng Q."/>
            <person name="Zucker J."/>
            <person name="Felipe M.S."/>
            <person name="Goldman G.H."/>
            <person name="Haas B.J."/>
            <person name="McEwen J.G."/>
            <person name="Nino-Vega G."/>
            <person name="Puccia R."/>
            <person name="San-Blas G."/>
            <person name="Soares C.M."/>
            <person name="Birren B.W."/>
            <person name="Cuomo C.A."/>
        </authorList>
    </citation>
    <scope>NUCLEOTIDE SEQUENCE [LARGE SCALE GENOMIC DNA]</scope>
    <source>
        <strain evidence="2">ATCC MYA-826 / Pb01</strain>
    </source>
</reference>
<dbReference type="Proteomes" id="UP000002059">
    <property type="component" value="Partially assembled WGS sequence"/>
</dbReference>
<dbReference type="VEuPathDB" id="FungiDB:PAAG_12590"/>
<dbReference type="AlphaFoldDB" id="A0A0A2V312"/>
<dbReference type="EMBL" id="KN294029">
    <property type="protein sequence ID" value="KGQ00747.1"/>
    <property type="molecule type" value="Genomic_DNA"/>
</dbReference>
<name>A0A0A2V312_PARBA</name>
<gene>
    <name evidence="1" type="ORF">PAAG_12590</name>
</gene>
<accession>A0A0A2V312</accession>
<dbReference type="KEGG" id="pbl:PAAG_12590"/>
<organism evidence="1 2">
    <name type="scientific">Paracoccidioides lutzii (strain ATCC MYA-826 / Pb01)</name>
    <name type="common">Paracoccidioides brasiliensis</name>
    <dbReference type="NCBI Taxonomy" id="502779"/>
    <lineage>
        <taxon>Eukaryota</taxon>
        <taxon>Fungi</taxon>
        <taxon>Dikarya</taxon>
        <taxon>Ascomycota</taxon>
        <taxon>Pezizomycotina</taxon>
        <taxon>Eurotiomycetes</taxon>
        <taxon>Eurotiomycetidae</taxon>
        <taxon>Onygenales</taxon>
        <taxon>Ajellomycetaceae</taxon>
        <taxon>Paracoccidioides</taxon>
    </lineage>
</organism>
<evidence type="ECO:0000313" key="2">
    <source>
        <dbReference type="Proteomes" id="UP000002059"/>
    </source>
</evidence>
<dbReference type="GeneID" id="26971190"/>
<keyword evidence="2" id="KW-1185">Reference proteome</keyword>